<name>A0A1W1UNH2_9PAST</name>
<sequence>MKSDYMWHLECGEVFTRRYQQLFSKFVAMKKAKKEQEAAFIFGELVHAVEEVKRHTDLAVQLRG</sequence>
<dbReference type="STRING" id="1122938.SAMN05660772_02071"/>
<accession>A0A1W1UNH2</accession>
<reference evidence="2" key="1">
    <citation type="submission" date="2017-04" db="EMBL/GenBank/DDBJ databases">
        <authorList>
            <person name="Varghese N."/>
            <person name="Submissions S."/>
        </authorList>
    </citation>
    <scope>NUCLEOTIDE SEQUENCE [LARGE SCALE GENOMIC DNA]</scope>
    <source>
        <strain evidence="2">DSM 23072</strain>
    </source>
</reference>
<organism evidence="1 2">
    <name type="scientific">Pasteurella testudinis DSM 23072</name>
    <dbReference type="NCBI Taxonomy" id="1122938"/>
    <lineage>
        <taxon>Bacteria</taxon>
        <taxon>Pseudomonadati</taxon>
        <taxon>Pseudomonadota</taxon>
        <taxon>Gammaproteobacteria</taxon>
        <taxon>Pasteurellales</taxon>
        <taxon>Pasteurellaceae</taxon>
        <taxon>Pasteurella</taxon>
    </lineage>
</organism>
<protein>
    <submittedName>
        <fullName evidence="1">Uncharacterized protein</fullName>
    </submittedName>
</protein>
<evidence type="ECO:0000313" key="1">
    <source>
        <dbReference type="EMBL" id="SMB82351.1"/>
    </source>
</evidence>
<evidence type="ECO:0000313" key="2">
    <source>
        <dbReference type="Proteomes" id="UP000192408"/>
    </source>
</evidence>
<dbReference type="RefSeq" id="WP_084256548.1">
    <property type="nucleotide sequence ID" value="NZ_FWWV01000009.1"/>
</dbReference>
<keyword evidence="2" id="KW-1185">Reference proteome</keyword>
<proteinExistence type="predicted"/>
<dbReference type="AlphaFoldDB" id="A0A1W1UNH2"/>
<gene>
    <name evidence="1" type="ORF">SAMN05660772_02071</name>
</gene>
<dbReference type="Proteomes" id="UP000192408">
    <property type="component" value="Unassembled WGS sequence"/>
</dbReference>
<dbReference type="EMBL" id="FWWV01000009">
    <property type="protein sequence ID" value="SMB82351.1"/>
    <property type="molecule type" value="Genomic_DNA"/>
</dbReference>